<reference evidence="2" key="1">
    <citation type="submission" date="2023-01" db="EMBL/GenBank/DDBJ databases">
        <title>Sulfurovum sp. zt1-1 genome assembly.</title>
        <authorList>
            <person name="Wang J."/>
        </authorList>
    </citation>
    <scope>NUCLEOTIDE SEQUENCE</scope>
    <source>
        <strain evidence="2">Zt1-1</strain>
    </source>
</reference>
<keyword evidence="1" id="KW-0472">Membrane</keyword>
<evidence type="ECO:0000313" key="3">
    <source>
        <dbReference type="Proteomes" id="UP001169069"/>
    </source>
</evidence>
<feature type="transmembrane region" description="Helical" evidence="1">
    <location>
        <begin position="51"/>
        <end position="70"/>
    </location>
</feature>
<accession>A0ABT7R0N3</accession>
<gene>
    <name evidence="2" type="ORF">PGH07_09080</name>
</gene>
<comment type="caution">
    <text evidence="2">The sequence shown here is derived from an EMBL/GenBank/DDBJ whole genome shotgun (WGS) entry which is preliminary data.</text>
</comment>
<evidence type="ECO:0000313" key="2">
    <source>
        <dbReference type="EMBL" id="MDM5272334.1"/>
    </source>
</evidence>
<proteinExistence type="predicted"/>
<evidence type="ECO:0000256" key="1">
    <source>
        <dbReference type="SAM" id="Phobius"/>
    </source>
</evidence>
<keyword evidence="1" id="KW-1133">Transmembrane helix</keyword>
<dbReference type="RefSeq" id="WP_289414130.1">
    <property type="nucleotide sequence ID" value="NZ_JAQIBD010000003.1"/>
</dbReference>
<dbReference type="Proteomes" id="UP001169069">
    <property type="component" value="Unassembled WGS sequence"/>
</dbReference>
<organism evidence="2 3">
    <name type="scientific">Sulfurovum zhangzhouensis</name>
    <dbReference type="NCBI Taxonomy" id="3019067"/>
    <lineage>
        <taxon>Bacteria</taxon>
        <taxon>Pseudomonadati</taxon>
        <taxon>Campylobacterota</taxon>
        <taxon>Epsilonproteobacteria</taxon>
        <taxon>Campylobacterales</taxon>
        <taxon>Sulfurovaceae</taxon>
        <taxon>Sulfurovum</taxon>
    </lineage>
</organism>
<feature type="transmembrane region" description="Helical" evidence="1">
    <location>
        <begin position="12"/>
        <end position="31"/>
    </location>
</feature>
<keyword evidence="1" id="KW-0812">Transmembrane</keyword>
<protein>
    <submittedName>
        <fullName evidence="2">Uncharacterized protein</fullName>
    </submittedName>
</protein>
<dbReference type="EMBL" id="JAQIBD010000003">
    <property type="protein sequence ID" value="MDM5272334.1"/>
    <property type="molecule type" value="Genomic_DNA"/>
</dbReference>
<keyword evidence="3" id="KW-1185">Reference proteome</keyword>
<sequence length="75" mass="8656">MNKKKVNRSTMLNLKGFLFLIAFGIWVYVMSHKESFDSALEALFSYGQDTLIIISIFYVLIVLLQFFVGIEDAEK</sequence>
<name>A0ABT7R0N3_9BACT</name>